<proteinExistence type="predicted"/>
<reference evidence="1" key="1">
    <citation type="submission" date="2018-10" db="EMBL/GenBank/DDBJ databases">
        <title>Hidden diversity of soil giant viruses.</title>
        <authorList>
            <person name="Schulz F."/>
            <person name="Alteio L."/>
            <person name="Goudeau D."/>
            <person name="Ryan E.M."/>
            <person name="Malmstrom R.R."/>
            <person name="Blanchard J."/>
            <person name="Woyke T."/>
        </authorList>
    </citation>
    <scope>NUCLEOTIDE SEQUENCE</scope>
    <source>
        <strain evidence="1">SYV1</strain>
    </source>
</reference>
<dbReference type="EMBL" id="MK072517">
    <property type="protein sequence ID" value="AYV86845.1"/>
    <property type="molecule type" value="Genomic_DNA"/>
</dbReference>
<gene>
    <name evidence="1" type="ORF">Sylvanvirus11_8</name>
</gene>
<name>A0A3G5AI04_9VIRU</name>
<accession>A0A3G5AI04</accession>
<evidence type="ECO:0000313" key="1">
    <source>
        <dbReference type="EMBL" id="AYV86845.1"/>
    </source>
</evidence>
<organism evidence="1">
    <name type="scientific">Sylvanvirus sp</name>
    <dbReference type="NCBI Taxonomy" id="2487774"/>
    <lineage>
        <taxon>Viruses</taxon>
    </lineage>
</organism>
<sequence length="148" mass="17952">MNKVSKNDHDNNTENNKLFVYLLYSNREETPSFCELFRSHEEATNYITECVIDFYTDMRGDGQFEKGKRYEDHTFGQVEQAFLDQMKYHIELIYDIDPNEIIYINMDGNSYLWNIQRPLTNSEEEWKQLRLESKNVQEEPTDFYERFL</sequence>
<protein>
    <submittedName>
        <fullName evidence="1">Uncharacterized protein</fullName>
    </submittedName>
</protein>